<reference evidence="2 3" key="1">
    <citation type="journal article" date="2018" name="Nat. Ecol. Evol.">
        <title>Pezizomycetes genomes reveal the molecular basis of ectomycorrhizal truffle lifestyle.</title>
        <authorList>
            <person name="Murat C."/>
            <person name="Payen T."/>
            <person name="Noel B."/>
            <person name="Kuo A."/>
            <person name="Morin E."/>
            <person name="Chen J."/>
            <person name="Kohler A."/>
            <person name="Krizsan K."/>
            <person name="Balestrini R."/>
            <person name="Da Silva C."/>
            <person name="Montanini B."/>
            <person name="Hainaut M."/>
            <person name="Levati E."/>
            <person name="Barry K.W."/>
            <person name="Belfiori B."/>
            <person name="Cichocki N."/>
            <person name="Clum A."/>
            <person name="Dockter R.B."/>
            <person name="Fauchery L."/>
            <person name="Guy J."/>
            <person name="Iotti M."/>
            <person name="Le Tacon F."/>
            <person name="Lindquist E.A."/>
            <person name="Lipzen A."/>
            <person name="Malagnac F."/>
            <person name="Mello A."/>
            <person name="Molinier V."/>
            <person name="Miyauchi S."/>
            <person name="Poulain J."/>
            <person name="Riccioni C."/>
            <person name="Rubini A."/>
            <person name="Sitrit Y."/>
            <person name="Splivallo R."/>
            <person name="Traeger S."/>
            <person name="Wang M."/>
            <person name="Zifcakova L."/>
            <person name="Wipf D."/>
            <person name="Zambonelli A."/>
            <person name="Paolocci F."/>
            <person name="Nowrousian M."/>
            <person name="Ottonello S."/>
            <person name="Baldrian P."/>
            <person name="Spatafora J.W."/>
            <person name="Henrissat B."/>
            <person name="Nagy L.G."/>
            <person name="Aury J.M."/>
            <person name="Wincker P."/>
            <person name="Grigoriev I.V."/>
            <person name="Bonfante P."/>
            <person name="Martin F.M."/>
        </authorList>
    </citation>
    <scope>NUCLEOTIDE SEQUENCE [LARGE SCALE GENOMIC DNA]</scope>
    <source>
        <strain evidence="2 3">RN42</strain>
    </source>
</reference>
<keyword evidence="3" id="KW-1185">Reference proteome</keyword>
<evidence type="ECO:0000313" key="2">
    <source>
        <dbReference type="EMBL" id="RPA70699.1"/>
    </source>
</evidence>
<sequence>MSDKSSKRKRVSKREQLENMKKAKKEADQQIKELQAKLAETQQSMQTTSSSPLTAQGSAIVDVQNPQASQASTSNDEGESDEEVDARFNRADKDVYDACYKRMWWELGLFMHAFPPPKVEMDHMIKIWKEARDKLDPAGHSVDPAHLYKKKYKYIAARLTKSMGSNRATAKRQVRYFVDRHFKLYPASNKPEDLQKVKDRVNYLVDVEGDVKRRFALNNPD</sequence>
<accession>A0A3N4H6Y7</accession>
<feature type="compositionally biased region" description="Polar residues" evidence="1">
    <location>
        <begin position="64"/>
        <end position="75"/>
    </location>
</feature>
<evidence type="ECO:0000256" key="1">
    <source>
        <dbReference type="SAM" id="MobiDB-lite"/>
    </source>
</evidence>
<dbReference type="AlphaFoldDB" id="A0A3N4H6Y7"/>
<proteinExistence type="predicted"/>
<feature type="compositionally biased region" description="Basic and acidic residues" evidence="1">
    <location>
        <begin position="13"/>
        <end position="35"/>
    </location>
</feature>
<feature type="compositionally biased region" description="Basic residues" evidence="1">
    <location>
        <begin position="1"/>
        <end position="12"/>
    </location>
</feature>
<name>A0A3N4H6Y7_ASCIM</name>
<protein>
    <submittedName>
        <fullName evidence="2">Uncharacterized protein</fullName>
    </submittedName>
</protein>
<organism evidence="2 3">
    <name type="scientific">Ascobolus immersus RN42</name>
    <dbReference type="NCBI Taxonomy" id="1160509"/>
    <lineage>
        <taxon>Eukaryota</taxon>
        <taxon>Fungi</taxon>
        <taxon>Dikarya</taxon>
        <taxon>Ascomycota</taxon>
        <taxon>Pezizomycotina</taxon>
        <taxon>Pezizomycetes</taxon>
        <taxon>Pezizales</taxon>
        <taxon>Ascobolaceae</taxon>
        <taxon>Ascobolus</taxon>
    </lineage>
</organism>
<dbReference type="Proteomes" id="UP000275078">
    <property type="component" value="Unassembled WGS sequence"/>
</dbReference>
<gene>
    <name evidence="2" type="ORF">BJ508DRAFT_316293</name>
</gene>
<feature type="region of interest" description="Disordered" evidence="1">
    <location>
        <begin position="1"/>
        <end position="86"/>
    </location>
</feature>
<evidence type="ECO:0000313" key="3">
    <source>
        <dbReference type="Proteomes" id="UP000275078"/>
    </source>
</evidence>
<feature type="non-terminal residue" evidence="2">
    <location>
        <position position="221"/>
    </location>
</feature>
<dbReference type="EMBL" id="ML120118">
    <property type="protein sequence ID" value="RPA70699.1"/>
    <property type="molecule type" value="Genomic_DNA"/>
</dbReference>
<feature type="compositionally biased region" description="Low complexity" evidence="1">
    <location>
        <begin position="41"/>
        <end position="51"/>
    </location>
</feature>